<gene>
    <name evidence="1" type="ORF">RHTO0S_04e08900g</name>
</gene>
<evidence type="ECO:0000313" key="1">
    <source>
        <dbReference type="EMBL" id="CDR39762.1"/>
    </source>
</evidence>
<organism evidence="1">
    <name type="scientific">Rhodotorula toruloides</name>
    <name type="common">Yeast</name>
    <name type="synonym">Rhodosporidium toruloides</name>
    <dbReference type="NCBI Taxonomy" id="5286"/>
    <lineage>
        <taxon>Eukaryota</taxon>
        <taxon>Fungi</taxon>
        <taxon>Dikarya</taxon>
        <taxon>Basidiomycota</taxon>
        <taxon>Pucciniomycotina</taxon>
        <taxon>Microbotryomycetes</taxon>
        <taxon>Sporidiobolales</taxon>
        <taxon>Sporidiobolaceae</taxon>
        <taxon>Rhodotorula</taxon>
    </lineage>
</organism>
<accession>A0A061AQ49</accession>
<proteinExistence type="predicted"/>
<reference evidence="1" key="1">
    <citation type="journal article" date="2014" name="Genome Announc.">
        <title>Draft genome sequence of Rhodosporidium toruloides CECT1137, an oleaginous yeast of biotechnological interest.</title>
        <authorList>
            <person name="Morin N."/>
            <person name="Calcas X."/>
            <person name="Devillers H."/>
            <person name="Durrens P."/>
            <person name="Sherman D.J."/>
            <person name="Nicaud J.-M."/>
            <person name="Neuveglise C."/>
        </authorList>
    </citation>
    <scope>NUCLEOTIDE SEQUENCE</scope>
    <source>
        <strain evidence="1">CECT1137</strain>
    </source>
</reference>
<dbReference type="Gene3D" id="3.80.10.10">
    <property type="entry name" value="Ribonuclease Inhibitor"/>
    <property type="match status" value="1"/>
</dbReference>
<sequence length="364" mass="40585">MTARLPPELFGLVLGHVVRSLKNPRPFLVACSLLDRSYGQEAQRILFKRCSRLRQPERVEGWLASPHSVATEDLVVWFPPPDHRATDSDLLCASFGMDSRLARVLGRCAALKRLHVHLTKTVSPAFLTKVSLTSLEHLEISANAGYFDPLRRKPTGTLRLDSLTSLTIGGDVHESLLFSLHKYCTRLTHLDLSRSGESIDPVHAYDLVRASSRTLTSLSWRQHDVPSPPSLQRFTQEVSNLKHLTYFQLDGPICECCYYALVVALPPTLETLAFRTEEHDILAELLQGTIFLEDGLGESGCEPVVPYLKLLVLPKKVKRLLPLNAIDGAAKRGIALRFTRVRLVVHAVEGRHSLTESAQPKPSD</sequence>
<name>A0A061AQ49_RHOTO</name>
<dbReference type="InterPro" id="IPR032675">
    <property type="entry name" value="LRR_dom_sf"/>
</dbReference>
<dbReference type="SUPFAM" id="SSF52047">
    <property type="entry name" value="RNI-like"/>
    <property type="match status" value="1"/>
</dbReference>
<protein>
    <submittedName>
        <fullName evidence="1">RHTO0S04e08900g1_1</fullName>
    </submittedName>
</protein>
<dbReference type="EMBL" id="LK052939">
    <property type="protein sequence ID" value="CDR39762.1"/>
    <property type="molecule type" value="Genomic_DNA"/>
</dbReference>
<dbReference type="AlphaFoldDB" id="A0A061AQ49"/>